<dbReference type="GO" id="GO:0016491">
    <property type="term" value="F:oxidoreductase activity"/>
    <property type="evidence" value="ECO:0007669"/>
    <property type="project" value="InterPro"/>
</dbReference>
<evidence type="ECO:0000313" key="2">
    <source>
        <dbReference type="Proteomes" id="UP000273307"/>
    </source>
</evidence>
<dbReference type="InterPro" id="IPR012349">
    <property type="entry name" value="Split_barrel_FMN-bd"/>
</dbReference>
<name>A0A498PZR2_9MYCO</name>
<dbReference type="Proteomes" id="UP000273307">
    <property type="component" value="Unassembled WGS sequence"/>
</dbReference>
<dbReference type="InterPro" id="IPR004378">
    <property type="entry name" value="F420H2_quin_Rdtase"/>
</dbReference>
<sequence length="148" mass="16297">MATRYQTPTRTARAANVVVRWLAELGISIAGTRALRVRGRKTGKLRAVVVNLLTVDGVDYVVSPRGDTQWARNVRAAGVVDVGPRWRRERVVISEVADDAKPELLTRYLARWYWQVKGYVGGLTPRSGDDELRAAAPSIPVFALGAGR</sequence>
<accession>A0A498PZR2</accession>
<evidence type="ECO:0008006" key="3">
    <source>
        <dbReference type="Google" id="ProtNLM"/>
    </source>
</evidence>
<dbReference type="AlphaFoldDB" id="A0A498PZR2"/>
<proteinExistence type="predicted"/>
<dbReference type="Pfam" id="PF04075">
    <property type="entry name" value="F420H2_quin_red"/>
    <property type="match status" value="1"/>
</dbReference>
<reference evidence="1 2" key="1">
    <citation type="submission" date="2018-09" db="EMBL/GenBank/DDBJ databases">
        <authorList>
            <person name="Tagini F."/>
        </authorList>
    </citation>
    <scope>NUCLEOTIDE SEQUENCE [LARGE SCALE GENOMIC DNA]</scope>
    <source>
        <strain evidence="1 2">MK136</strain>
    </source>
</reference>
<dbReference type="RefSeq" id="WP_122496541.1">
    <property type="nucleotide sequence ID" value="NZ_UPHP01000065.1"/>
</dbReference>
<evidence type="ECO:0000313" key="1">
    <source>
        <dbReference type="EMBL" id="VBA39116.1"/>
    </source>
</evidence>
<dbReference type="Gene3D" id="2.30.110.10">
    <property type="entry name" value="Electron Transport, Fmn-binding Protein, Chain A"/>
    <property type="match status" value="1"/>
</dbReference>
<organism evidence="1 2">
    <name type="scientific">Mycobacterium attenuatum</name>
    <dbReference type="NCBI Taxonomy" id="2341086"/>
    <lineage>
        <taxon>Bacteria</taxon>
        <taxon>Bacillati</taxon>
        <taxon>Actinomycetota</taxon>
        <taxon>Actinomycetes</taxon>
        <taxon>Mycobacteriales</taxon>
        <taxon>Mycobacteriaceae</taxon>
        <taxon>Mycobacterium</taxon>
    </lineage>
</organism>
<dbReference type="OrthoDB" id="5186446at2"/>
<protein>
    <recommendedName>
        <fullName evidence="3">Deazaflavin-dependent nitroreductase</fullName>
    </recommendedName>
</protein>
<keyword evidence="2" id="KW-1185">Reference proteome</keyword>
<dbReference type="EMBL" id="UPHP01000065">
    <property type="protein sequence ID" value="VBA39116.1"/>
    <property type="molecule type" value="Genomic_DNA"/>
</dbReference>
<gene>
    <name evidence="1" type="ORF">LAUMK136_02803</name>
</gene>